<feature type="compositionally biased region" description="Gly residues" evidence="1">
    <location>
        <begin position="376"/>
        <end position="411"/>
    </location>
</feature>
<feature type="region of interest" description="Disordered" evidence="1">
    <location>
        <begin position="24"/>
        <end position="48"/>
    </location>
</feature>
<evidence type="ECO:0000256" key="1">
    <source>
        <dbReference type="SAM" id="MobiDB-lite"/>
    </source>
</evidence>
<feature type="signal peptide" evidence="2">
    <location>
        <begin position="1"/>
        <end position="18"/>
    </location>
</feature>
<feature type="chain" id="PRO_5036269610" description="CPR type cuticle protein" evidence="2">
    <location>
        <begin position="19"/>
        <end position="615"/>
    </location>
</feature>
<feature type="compositionally biased region" description="Gly residues" evidence="1">
    <location>
        <begin position="421"/>
        <end position="437"/>
    </location>
</feature>
<feature type="region of interest" description="Disordered" evidence="1">
    <location>
        <begin position="298"/>
        <end position="337"/>
    </location>
</feature>
<name>A0A8I6SKK8_CIMLE</name>
<dbReference type="EnsemblMetazoa" id="XM_024227046.1">
    <property type="protein sequence ID" value="XP_024082814.1"/>
    <property type="gene ID" value="LOC106666645"/>
</dbReference>
<keyword evidence="4" id="KW-1185">Reference proteome</keyword>
<feature type="compositionally biased region" description="Low complexity" evidence="1">
    <location>
        <begin position="591"/>
        <end position="615"/>
    </location>
</feature>
<dbReference type="OMA" id="PEWQIKE"/>
<dbReference type="GeneID" id="106666645"/>
<keyword evidence="2" id="KW-0732">Signal</keyword>
<dbReference type="Proteomes" id="UP000494040">
    <property type="component" value="Unassembled WGS sequence"/>
</dbReference>
<dbReference type="OrthoDB" id="6629553at2759"/>
<accession>A0A8I6SKK8</accession>
<sequence>MRISHLPVLVGLLTLCSAETKERKQRSDGYYSRGTPGGWDSRNGVQSFGWDSRRPTNLCSRCSQTPPDNYRGNGYDNLSPEWQQKDMKSWRPGLDRGYDDKRVWTGTIRPIENPSNWDQRYDERWQRWDNRPGGLVTNWMGGPSRWETYQKRDPWDKGEGGGYQGGGGGQAYPSYYYGSSNTMPSYGSGYAGSYGYGDDRYSGRGWTKPSGFDYKAPVYYDRSRGESGYINREPDYRYDYNYQPWEEMMRGWGSSGGPGWGTKNYASNWDYYEQRPGQTYGHGYHYYQPPTSMSFTPLAPPYPDPWTERGPQDHRPATGSWTRPGYEKPSYSYSPGYERPGYEQSGWYYYGSGDRRPGGEWTRPGDRYPESSGSHRPGGAGYRPGGGGGYRPGGVGYQPGGSDGYRPGGAGYQPDRSDGYRPGGAGYQPGGSGGYRPGGSDVYRPGGAGYQPGGGDGFRPGSEGYRPGGSGYQPGGSDVYRPGGAGYHPGGSDGYRPGGDGYRPGGDGYRPGSGYRPGTGYRPSSDGYRPGGDGYNYDKPSGSGSDGYGSGSHPSSSGEHKLDRYPGHTGVGATYEFYGNRDSGSYHYDRSTTSSTPSSTTDRSTSGSTASSTPS</sequence>
<evidence type="ECO:0000256" key="2">
    <source>
        <dbReference type="SAM" id="SignalP"/>
    </source>
</evidence>
<feature type="compositionally biased region" description="Basic and acidic residues" evidence="1">
    <location>
        <begin position="306"/>
        <end position="316"/>
    </location>
</feature>
<evidence type="ECO:0000313" key="4">
    <source>
        <dbReference type="Proteomes" id="UP000494040"/>
    </source>
</evidence>
<feature type="compositionally biased region" description="Gly residues" evidence="1">
    <location>
        <begin position="483"/>
        <end position="517"/>
    </location>
</feature>
<feature type="compositionally biased region" description="Gly residues" evidence="1">
    <location>
        <begin position="446"/>
        <end position="458"/>
    </location>
</feature>
<feature type="compositionally biased region" description="Basic and acidic residues" evidence="1">
    <location>
        <begin position="358"/>
        <end position="369"/>
    </location>
</feature>
<dbReference type="RefSeq" id="XP_024082814.1">
    <property type="nucleotide sequence ID" value="XM_024227046.1"/>
</dbReference>
<dbReference type="KEGG" id="clec:106666645"/>
<dbReference type="RefSeq" id="XP_024082813.1">
    <property type="nucleotide sequence ID" value="XM_024227045.1"/>
</dbReference>
<dbReference type="EnsemblMetazoa" id="XM_024227045.1">
    <property type="protein sequence ID" value="XP_024082813.1"/>
    <property type="gene ID" value="LOC106666645"/>
</dbReference>
<reference evidence="3" key="1">
    <citation type="submission" date="2022-01" db="UniProtKB">
        <authorList>
            <consortium name="EnsemblMetazoa"/>
        </authorList>
    </citation>
    <scope>IDENTIFICATION</scope>
</reference>
<dbReference type="AlphaFoldDB" id="A0A8I6SKK8"/>
<evidence type="ECO:0008006" key="5">
    <source>
        <dbReference type="Google" id="ProtNLM"/>
    </source>
</evidence>
<protein>
    <recommendedName>
        <fullName evidence="5">CPR type cuticle protein</fullName>
    </recommendedName>
</protein>
<feature type="region of interest" description="Disordered" evidence="1">
    <location>
        <begin position="358"/>
        <end position="615"/>
    </location>
</feature>
<organism evidence="3 4">
    <name type="scientific">Cimex lectularius</name>
    <name type="common">Bed bug</name>
    <name type="synonym">Acanthia lectularia</name>
    <dbReference type="NCBI Taxonomy" id="79782"/>
    <lineage>
        <taxon>Eukaryota</taxon>
        <taxon>Metazoa</taxon>
        <taxon>Ecdysozoa</taxon>
        <taxon>Arthropoda</taxon>
        <taxon>Hexapoda</taxon>
        <taxon>Insecta</taxon>
        <taxon>Pterygota</taxon>
        <taxon>Neoptera</taxon>
        <taxon>Paraneoptera</taxon>
        <taxon>Hemiptera</taxon>
        <taxon>Heteroptera</taxon>
        <taxon>Panheteroptera</taxon>
        <taxon>Cimicomorpha</taxon>
        <taxon>Cimicidae</taxon>
        <taxon>Cimex</taxon>
    </lineage>
</organism>
<proteinExistence type="predicted"/>
<evidence type="ECO:0000313" key="3">
    <source>
        <dbReference type="EnsemblMetazoa" id="XP_024082814.1"/>
    </source>
</evidence>